<accession>A0ABP1RP35</accession>
<keyword evidence="2" id="KW-1185">Reference proteome</keyword>
<protein>
    <submittedName>
        <fullName evidence="1">Uncharacterized protein</fullName>
    </submittedName>
</protein>
<gene>
    <name evidence="1" type="ORF">ODALV1_LOCUS24374</name>
</gene>
<evidence type="ECO:0000313" key="1">
    <source>
        <dbReference type="EMBL" id="CAL8131888.1"/>
    </source>
</evidence>
<proteinExistence type="predicted"/>
<name>A0ABP1RP35_9HEXA</name>
<reference evidence="1 2" key="1">
    <citation type="submission" date="2024-08" db="EMBL/GenBank/DDBJ databases">
        <authorList>
            <person name="Cucini C."/>
            <person name="Frati F."/>
        </authorList>
    </citation>
    <scope>NUCLEOTIDE SEQUENCE [LARGE SCALE GENOMIC DNA]</scope>
</reference>
<comment type="caution">
    <text evidence="1">The sequence shown here is derived from an EMBL/GenBank/DDBJ whole genome shotgun (WGS) entry which is preliminary data.</text>
</comment>
<sequence>MDEPDQPTTILRGRLARRMEHAETPPQRMDLYCLAQLIFEVDHMVTWLPANLLPPIFQTMEDYDSIPAAFESQHFYKVMATYRALVVPGNNKYLLTSVICYVLTIFYAAKNVGDEIIQVPEYIAATNGSWMGGFGILGSPVTTLRFGNICITPADFPGAEDIALKKNDGRTRNVRLPARYPRGGNYKLEYLQMDDGRTIEEFLEVRVADATKNLKRISATLSENVQNGAAKEFVLDNSTNATENPMDIPCELIAHMKDASFVKCNAKTGTSEMKVQTLPSKLSPEERRCKICNPYLQKWNENVGFAIQTGTVGTKVQDWPSRLAPADHKWKICPRNGH</sequence>
<dbReference type="Proteomes" id="UP001642540">
    <property type="component" value="Unassembled WGS sequence"/>
</dbReference>
<organism evidence="1 2">
    <name type="scientific">Orchesella dallaii</name>
    <dbReference type="NCBI Taxonomy" id="48710"/>
    <lineage>
        <taxon>Eukaryota</taxon>
        <taxon>Metazoa</taxon>
        <taxon>Ecdysozoa</taxon>
        <taxon>Arthropoda</taxon>
        <taxon>Hexapoda</taxon>
        <taxon>Collembola</taxon>
        <taxon>Entomobryomorpha</taxon>
        <taxon>Entomobryoidea</taxon>
        <taxon>Orchesellidae</taxon>
        <taxon>Orchesellinae</taxon>
        <taxon>Orchesella</taxon>
    </lineage>
</organism>
<evidence type="ECO:0000313" key="2">
    <source>
        <dbReference type="Proteomes" id="UP001642540"/>
    </source>
</evidence>
<dbReference type="EMBL" id="CAXLJM020000090">
    <property type="protein sequence ID" value="CAL8131888.1"/>
    <property type="molecule type" value="Genomic_DNA"/>
</dbReference>